<sequence>MSRDQSPSERGLLDSHSAQVAPATESRQKGTLFLEARLKDGMLERGTMDFEKCESYAKVLECQLTRFTNVFELLEDVLADDKNASYKLGQEYEKAKATLQSLKVIEYVGPSTVENCFTTSRVALRVQIFQLYGISTVEGEEKEDGLLGEVIPMPNARFEGVWDELVFEHELKADLIWMMTNILRFSRAFETHKLQRKLNPFILLHGPPGTGKTSLCLGLAQKISIRLSSTYKSTKLIQIKTAVLLSKYYSESAKHVDDIFNMIFSMCEERSDGFICVLVDEVESIASSREFSTQHGESLDSMRATNALLTGLDRTAGYSNVVFLFTSNLCDALEPAFLDRCGSKEFVGPPRMVEQYEILRSVLEKLVACQVIQPAVHIPKYNDATLQAMRGISTKHLPGCKLLEIVEMMHASTTKLGTSISGRSLGRLPEKALMKYLREEDCDLDLALDFLRRCVLETLSIDKSGADDPEVEVREQKNSKAQEQGWNDSSDSMIETEPESIFGEFDVLGATRREVDPDASIDATTGAVHGAGTKRKLDTAKPCTMFRKRMNGSDEGNHGTAEKRTKL</sequence>
<proteinExistence type="inferred from homology"/>
<dbReference type="GO" id="GO:0005634">
    <property type="term" value="C:nucleus"/>
    <property type="evidence" value="ECO:0007669"/>
    <property type="project" value="TreeGrafter"/>
</dbReference>
<feature type="domain" description="AAA+ ATPase" evidence="6">
    <location>
        <begin position="198"/>
        <end position="351"/>
    </location>
</feature>
<evidence type="ECO:0000313" key="8">
    <source>
        <dbReference type="Proteomes" id="UP000664132"/>
    </source>
</evidence>
<evidence type="ECO:0000256" key="3">
    <source>
        <dbReference type="ARBA" id="ARBA00022840"/>
    </source>
</evidence>
<dbReference type="InterPro" id="IPR003593">
    <property type="entry name" value="AAA+_ATPase"/>
</dbReference>
<reference evidence="7" key="1">
    <citation type="submission" date="2021-02" db="EMBL/GenBank/DDBJ databases">
        <title>Genome sequence Cadophora malorum strain M34.</title>
        <authorList>
            <person name="Stefanovic E."/>
            <person name="Vu D."/>
            <person name="Scully C."/>
            <person name="Dijksterhuis J."/>
            <person name="Roader J."/>
            <person name="Houbraken J."/>
        </authorList>
    </citation>
    <scope>NUCLEOTIDE SEQUENCE</scope>
    <source>
        <strain evidence="7">M34</strain>
    </source>
</reference>
<feature type="compositionally biased region" description="Basic and acidic residues" evidence="5">
    <location>
        <begin position="551"/>
        <end position="567"/>
    </location>
</feature>
<dbReference type="SUPFAM" id="SSF52540">
    <property type="entry name" value="P-loop containing nucleoside triphosphate hydrolases"/>
    <property type="match status" value="1"/>
</dbReference>
<feature type="region of interest" description="Disordered" evidence="5">
    <location>
        <begin position="1"/>
        <end position="26"/>
    </location>
</feature>
<dbReference type="SMART" id="SM00382">
    <property type="entry name" value="AAA"/>
    <property type="match status" value="1"/>
</dbReference>
<keyword evidence="3" id="KW-0067">ATP-binding</keyword>
<dbReference type="Proteomes" id="UP000664132">
    <property type="component" value="Unassembled WGS sequence"/>
</dbReference>
<feature type="compositionally biased region" description="Basic and acidic residues" evidence="5">
    <location>
        <begin position="1"/>
        <end position="13"/>
    </location>
</feature>
<dbReference type="EMBL" id="JAFJYH010000017">
    <property type="protein sequence ID" value="KAG4424712.1"/>
    <property type="molecule type" value="Genomic_DNA"/>
</dbReference>
<feature type="region of interest" description="Disordered" evidence="5">
    <location>
        <begin position="523"/>
        <end position="567"/>
    </location>
</feature>
<name>A0A8H7WH65_9HELO</name>
<dbReference type="Pfam" id="PF00004">
    <property type="entry name" value="AAA"/>
    <property type="match status" value="1"/>
</dbReference>
<dbReference type="GO" id="GO:0051598">
    <property type="term" value="P:meiotic recombination checkpoint signaling"/>
    <property type="evidence" value="ECO:0007669"/>
    <property type="project" value="TreeGrafter"/>
</dbReference>
<dbReference type="GO" id="GO:0005694">
    <property type="term" value="C:chromosome"/>
    <property type="evidence" value="ECO:0007669"/>
    <property type="project" value="TreeGrafter"/>
</dbReference>
<dbReference type="OrthoDB" id="5925at2759"/>
<feature type="region of interest" description="Disordered" evidence="5">
    <location>
        <begin position="466"/>
        <end position="492"/>
    </location>
</feature>
<dbReference type="PANTHER" id="PTHR45991">
    <property type="entry name" value="PACHYTENE CHECKPOINT PROTEIN 2"/>
    <property type="match status" value="1"/>
</dbReference>
<dbReference type="InterPro" id="IPR003959">
    <property type="entry name" value="ATPase_AAA_core"/>
</dbReference>
<dbReference type="AlphaFoldDB" id="A0A8H7WH65"/>
<keyword evidence="4" id="KW-0469">Meiosis</keyword>
<protein>
    <recommendedName>
        <fullName evidence="6">AAA+ ATPase domain-containing protein</fullName>
    </recommendedName>
</protein>
<dbReference type="GO" id="GO:0007131">
    <property type="term" value="P:reciprocal meiotic recombination"/>
    <property type="evidence" value="ECO:0007669"/>
    <property type="project" value="TreeGrafter"/>
</dbReference>
<dbReference type="GO" id="GO:0016887">
    <property type="term" value="F:ATP hydrolysis activity"/>
    <property type="evidence" value="ECO:0007669"/>
    <property type="project" value="InterPro"/>
</dbReference>
<dbReference type="Gene3D" id="3.40.50.300">
    <property type="entry name" value="P-loop containing nucleotide triphosphate hydrolases"/>
    <property type="match status" value="1"/>
</dbReference>
<evidence type="ECO:0000256" key="5">
    <source>
        <dbReference type="SAM" id="MobiDB-lite"/>
    </source>
</evidence>
<evidence type="ECO:0000256" key="1">
    <source>
        <dbReference type="ARBA" id="ARBA00007271"/>
    </source>
</evidence>
<dbReference type="InterPro" id="IPR044539">
    <property type="entry name" value="Pch2-like"/>
</dbReference>
<accession>A0A8H7WH65</accession>
<evidence type="ECO:0000256" key="4">
    <source>
        <dbReference type="ARBA" id="ARBA00023254"/>
    </source>
</evidence>
<keyword evidence="2" id="KW-0547">Nucleotide-binding</keyword>
<dbReference type="InterPro" id="IPR027417">
    <property type="entry name" value="P-loop_NTPase"/>
</dbReference>
<dbReference type="InterPro" id="IPR058249">
    <property type="entry name" value="Pch2_C"/>
</dbReference>
<comment type="caution">
    <text evidence="7">The sequence shown here is derived from an EMBL/GenBank/DDBJ whole genome shotgun (WGS) entry which is preliminary data.</text>
</comment>
<evidence type="ECO:0000313" key="7">
    <source>
        <dbReference type="EMBL" id="KAG4424712.1"/>
    </source>
</evidence>
<dbReference type="GO" id="GO:0005524">
    <property type="term" value="F:ATP binding"/>
    <property type="evidence" value="ECO:0007669"/>
    <property type="project" value="UniProtKB-KW"/>
</dbReference>
<dbReference type="Pfam" id="PF23242">
    <property type="entry name" value="AAA_lid_TRIP13_C"/>
    <property type="match status" value="1"/>
</dbReference>
<keyword evidence="8" id="KW-1185">Reference proteome</keyword>
<gene>
    <name evidence="7" type="ORF">IFR04_002060</name>
</gene>
<feature type="compositionally biased region" description="Polar residues" evidence="5">
    <location>
        <begin position="481"/>
        <end position="492"/>
    </location>
</feature>
<organism evidence="7 8">
    <name type="scientific">Cadophora malorum</name>
    <dbReference type="NCBI Taxonomy" id="108018"/>
    <lineage>
        <taxon>Eukaryota</taxon>
        <taxon>Fungi</taxon>
        <taxon>Dikarya</taxon>
        <taxon>Ascomycota</taxon>
        <taxon>Pezizomycotina</taxon>
        <taxon>Leotiomycetes</taxon>
        <taxon>Helotiales</taxon>
        <taxon>Ploettnerulaceae</taxon>
        <taxon>Cadophora</taxon>
    </lineage>
</organism>
<dbReference type="PANTHER" id="PTHR45991:SF1">
    <property type="entry name" value="PACHYTENE CHECKPOINT PROTEIN 2 HOMOLOG"/>
    <property type="match status" value="1"/>
</dbReference>
<comment type="similarity">
    <text evidence="1">Belongs to the AAA ATPase family. PCH2 subfamily.</text>
</comment>
<feature type="compositionally biased region" description="Basic and acidic residues" evidence="5">
    <location>
        <begin position="471"/>
        <end position="480"/>
    </location>
</feature>
<evidence type="ECO:0000259" key="6">
    <source>
        <dbReference type="SMART" id="SM00382"/>
    </source>
</evidence>
<evidence type="ECO:0000256" key="2">
    <source>
        <dbReference type="ARBA" id="ARBA00022741"/>
    </source>
</evidence>